<organism evidence="2 3">
    <name type="scientific">Candidatus Yanofskybacteria bacterium RIFCSPLOWO2_01_FULL_42_49</name>
    <dbReference type="NCBI Taxonomy" id="1802694"/>
    <lineage>
        <taxon>Bacteria</taxon>
        <taxon>Candidatus Yanofskyibacteriota</taxon>
    </lineage>
</organism>
<keyword evidence="1" id="KW-1133">Transmembrane helix</keyword>
<accession>A0A1F8GD00</accession>
<feature type="transmembrane region" description="Helical" evidence="1">
    <location>
        <begin position="6"/>
        <end position="26"/>
    </location>
</feature>
<gene>
    <name evidence="2" type="ORF">A2918_03945</name>
</gene>
<name>A0A1F8GD00_9BACT</name>
<evidence type="ECO:0000313" key="2">
    <source>
        <dbReference type="EMBL" id="OGN23161.1"/>
    </source>
</evidence>
<dbReference type="InterPro" id="IPR012902">
    <property type="entry name" value="N_methyl_site"/>
</dbReference>
<evidence type="ECO:0000313" key="3">
    <source>
        <dbReference type="Proteomes" id="UP000178227"/>
    </source>
</evidence>
<comment type="caution">
    <text evidence="2">The sequence shown here is derived from an EMBL/GenBank/DDBJ whole genome shotgun (WGS) entry which is preliminary data.</text>
</comment>
<dbReference type="AlphaFoldDB" id="A0A1F8GD00"/>
<dbReference type="Proteomes" id="UP000178227">
    <property type="component" value="Unassembled WGS sequence"/>
</dbReference>
<evidence type="ECO:0008006" key="4">
    <source>
        <dbReference type="Google" id="ProtNLM"/>
    </source>
</evidence>
<dbReference type="STRING" id="1802694.A2918_03945"/>
<keyword evidence="1" id="KW-0812">Transmembrane</keyword>
<proteinExistence type="predicted"/>
<reference evidence="2 3" key="1">
    <citation type="journal article" date="2016" name="Nat. Commun.">
        <title>Thousands of microbial genomes shed light on interconnected biogeochemical processes in an aquifer system.</title>
        <authorList>
            <person name="Anantharaman K."/>
            <person name="Brown C.T."/>
            <person name="Hug L.A."/>
            <person name="Sharon I."/>
            <person name="Castelle C.J."/>
            <person name="Probst A.J."/>
            <person name="Thomas B.C."/>
            <person name="Singh A."/>
            <person name="Wilkins M.J."/>
            <person name="Karaoz U."/>
            <person name="Brodie E.L."/>
            <person name="Williams K.H."/>
            <person name="Hubbard S.S."/>
            <person name="Banfield J.F."/>
        </authorList>
    </citation>
    <scope>NUCLEOTIDE SEQUENCE [LARGE SCALE GENOMIC DNA]</scope>
</reference>
<protein>
    <recommendedName>
        <fullName evidence="4">General secretion pathway GspH domain-containing protein</fullName>
    </recommendedName>
</protein>
<dbReference type="PROSITE" id="PS00409">
    <property type="entry name" value="PROKAR_NTER_METHYL"/>
    <property type="match status" value="1"/>
</dbReference>
<sequence>MSKGFTLIEVVVVAGITGFITTMFLINFSRSRINFIEEVNTFKSKIRIAQTKATSSTQLNNTIRCGYGVRYINNQSYAIYAGESTSTYDCSAQNKDYDPTGSLNNDTSVETINFADAKVEFKSVFRAIYFEPPDPKTFIIDSGGSVHNEPNYALSVTLGKIGGTCPQDCKTINVFTSGKIE</sequence>
<keyword evidence="1" id="KW-0472">Membrane</keyword>
<evidence type="ECO:0000256" key="1">
    <source>
        <dbReference type="SAM" id="Phobius"/>
    </source>
</evidence>
<dbReference type="EMBL" id="MGKI01000004">
    <property type="protein sequence ID" value="OGN23161.1"/>
    <property type="molecule type" value="Genomic_DNA"/>
</dbReference>